<evidence type="ECO:0000313" key="2">
    <source>
        <dbReference type="EMBL" id="MFC3766763.1"/>
    </source>
</evidence>
<dbReference type="SUPFAM" id="SSF54593">
    <property type="entry name" value="Glyoxalase/Bleomycin resistance protein/Dihydroxybiphenyl dioxygenase"/>
    <property type="match status" value="2"/>
</dbReference>
<dbReference type="PANTHER" id="PTHR33993">
    <property type="entry name" value="GLYOXALASE-RELATED"/>
    <property type="match status" value="1"/>
</dbReference>
<evidence type="ECO:0000259" key="1">
    <source>
        <dbReference type="PROSITE" id="PS51819"/>
    </source>
</evidence>
<feature type="domain" description="VOC" evidence="1">
    <location>
        <begin position="8"/>
        <end position="126"/>
    </location>
</feature>
<gene>
    <name evidence="2" type="ORF">ACFOUW_38460</name>
</gene>
<dbReference type="Pfam" id="PF00903">
    <property type="entry name" value="Glyoxalase"/>
    <property type="match status" value="2"/>
</dbReference>
<dbReference type="InterPro" id="IPR004360">
    <property type="entry name" value="Glyas_Fos-R_dOase_dom"/>
</dbReference>
<dbReference type="InterPro" id="IPR037523">
    <property type="entry name" value="VOC_core"/>
</dbReference>
<dbReference type="PROSITE" id="PS51819">
    <property type="entry name" value="VOC"/>
    <property type="match status" value="2"/>
</dbReference>
<dbReference type="PANTHER" id="PTHR33993:SF14">
    <property type="entry name" value="GB|AAF24581.1"/>
    <property type="match status" value="1"/>
</dbReference>
<dbReference type="CDD" id="cd07247">
    <property type="entry name" value="SgaA_N_like"/>
    <property type="match status" value="2"/>
</dbReference>
<keyword evidence="3" id="KW-1185">Reference proteome</keyword>
<feature type="domain" description="VOC" evidence="1">
    <location>
        <begin position="140"/>
        <end position="250"/>
    </location>
</feature>
<protein>
    <submittedName>
        <fullName evidence="2">VOC family protein</fullName>
    </submittedName>
</protein>
<dbReference type="RefSeq" id="WP_205119442.1">
    <property type="nucleotide sequence ID" value="NZ_JAFBCM010000001.1"/>
</dbReference>
<comment type="caution">
    <text evidence="2">The sequence shown here is derived from an EMBL/GenBank/DDBJ whole genome shotgun (WGS) entry which is preliminary data.</text>
</comment>
<proteinExistence type="predicted"/>
<name>A0ABV7YRN4_9ACTN</name>
<organism evidence="2 3">
    <name type="scientific">Tenggerimyces flavus</name>
    <dbReference type="NCBI Taxonomy" id="1708749"/>
    <lineage>
        <taxon>Bacteria</taxon>
        <taxon>Bacillati</taxon>
        <taxon>Actinomycetota</taxon>
        <taxon>Actinomycetes</taxon>
        <taxon>Propionibacteriales</taxon>
        <taxon>Nocardioidaceae</taxon>
        <taxon>Tenggerimyces</taxon>
    </lineage>
</organism>
<dbReference type="InterPro" id="IPR029068">
    <property type="entry name" value="Glyas_Bleomycin-R_OHBP_Dase"/>
</dbReference>
<reference evidence="3" key="1">
    <citation type="journal article" date="2019" name="Int. J. Syst. Evol. Microbiol.">
        <title>The Global Catalogue of Microorganisms (GCM) 10K type strain sequencing project: providing services to taxonomists for standard genome sequencing and annotation.</title>
        <authorList>
            <consortium name="The Broad Institute Genomics Platform"/>
            <consortium name="The Broad Institute Genome Sequencing Center for Infectious Disease"/>
            <person name="Wu L."/>
            <person name="Ma J."/>
        </authorList>
    </citation>
    <scope>NUCLEOTIDE SEQUENCE [LARGE SCALE GENOMIC DNA]</scope>
    <source>
        <strain evidence="3">CGMCC 4.7241</strain>
    </source>
</reference>
<dbReference type="EMBL" id="JBHRZH010000058">
    <property type="protein sequence ID" value="MFC3766763.1"/>
    <property type="molecule type" value="Genomic_DNA"/>
</dbReference>
<dbReference type="InterPro" id="IPR052164">
    <property type="entry name" value="Anthracycline_SecMetBiosynth"/>
</dbReference>
<accession>A0ABV7YRN4</accession>
<sequence length="255" mass="27358">MTSYPPGRPAWVDLLSADPDEARRFYGELFGWTFEIGPPQAGGYTMCLLRGEPVAGIGQSTSSPDGFPAPPAAWTTYLAVPDVEAAVQNVEQHGGTVLIGPLDILDESRIAVAADPTSAVFGLWEAKLHVGSRIVREPGAPCWHECLTRDSEAAVAFYVDLFGYETERLSGFDYTALRLGGEVVCGVYGDAPSDEPPTWATFFAVEDADKAAHRVMTLGGSVLREPFESTYGRVAAVLDPEGAAFTVLQLRPETT</sequence>
<dbReference type="Gene3D" id="3.10.180.10">
    <property type="entry name" value="2,3-Dihydroxybiphenyl 1,2-Dioxygenase, domain 1"/>
    <property type="match status" value="2"/>
</dbReference>
<dbReference type="Proteomes" id="UP001595699">
    <property type="component" value="Unassembled WGS sequence"/>
</dbReference>
<evidence type="ECO:0000313" key="3">
    <source>
        <dbReference type="Proteomes" id="UP001595699"/>
    </source>
</evidence>